<dbReference type="RefSeq" id="WP_034420526.1">
    <property type="nucleotide sequence ID" value="NZ_CP045798.1"/>
</dbReference>
<dbReference type="InterPro" id="IPR036412">
    <property type="entry name" value="HAD-like_sf"/>
</dbReference>
<dbReference type="FunFam" id="1.20.1110.10:FF:000065">
    <property type="entry name" value="Sarcoplasmic/endoplasmic reticulum calcium ATPase 1"/>
    <property type="match status" value="1"/>
</dbReference>
<dbReference type="CDD" id="cd02089">
    <property type="entry name" value="P-type_ATPase_Ca_prok"/>
    <property type="match status" value="1"/>
</dbReference>
<sequence length="906" mass="97955">MQKKKWYALDIAQVSHELNSDLEKGLENQEVISRLKDHGPNSLKEPPPRSLLSMFMDQLKEVLVLILIGAAVISGALGEWEDTIVILIIVVLNAALGVFQEYKAEQALKALKAMTKAFVKVKRDGKVTQTEVENLVPGDVILLDAGDSVPADARLIEAASLRVNEAALTGESVPVEKDLKIIEAKEVPVGDRKNMVFMGTTVTGGRGQAMVTETGMNTELGRIAQMLQETPPDPTPLQQQLAKLGRTLGIAAGAIVAVVFLTGLLRGENLLEMFMTAIALAVAAIPEGLPSVVTIVLALGVTRMSHRRAIIRKLPAVETLGVATYICSDKTGTLTKNEMTVTGLYVNGSLWKVTGTGYQPEGEFYNVQGDKIAPLAEKNIELMLLGGTLNSDARLELTSKGYEIIGDPTEGALVVAAIKAELEKEDVVKKHPRLQEIPFDSARKMMTTFHQMNEGIYSFTKGAPDVLLARCKELVTQQGTVTLNKEIHKELLEVNSKLASQGQRVLALAMRKWPEVPANPTSETAEADLTFVGFFAIQDPPRPEAKEAVAVSRSAGIRTVMITGDHQDTAVAIAKELDIWRPGDGILTGIQLEQMSLEELKKHVNNTTVYARVSPEHKLRIVDALKANGQVVAMTGDGVNDAPALKRADIGAAMGITGTEVAKEASDMVLLDDNFATIVNAVEEGRTIYNNIRKSIQYLLSCNTGEIVAIFSSILLGLGSPLTPIQILWLNLVTDGPPALALGLEPPEKGVMKKQPRSPKEGVFAGGVGKDILIQGAAIGLLSLASYWIALKWGRTLEEAHTMAFVTMAFSQIVHSFNVRSLEQSLFTMGIGTNRSLVAAFVFSMLMQLAVVFVPFLREIFETALLQPSDWGVALGLSLIPLVIAEIGKFLKRNHSTVGRLQSSNQ</sequence>
<evidence type="ECO:0000256" key="2">
    <source>
        <dbReference type="ARBA" id="ARBA00005675"/>
    </source>
</evidence>
<dbReference type="OrthoDB" id="9760364at2"/>
<name>A0A7G6E7D3_THEFR</name>
<dbReference type="InterPro" id="IPR050510">
    <property type="entry name" value="Cation_transp_ATPase_P-type"/>
</dbReference>
<dbReference type="PANTHER" id="PTHR43294:SF21">
    <property type="entry name" value="CATION TRANSPORTING ATPASE"/>
    <property type="match status" value="1"/>
</dbReference>
<feature type="transmembrane region" description="Helical" evidence="15">
    <location>
        <begin position="772"/>
        <end position="791"/>
    </location>
</feature>
<dbReference type="InterPro" id="IPR023214">
    <property type="entry name" value="HAD_sf"/>
</dbReference>
<dbReference type="PRINTS" id="PR00119">
    <property type="entry name" value="CATATPASE"/>
</dbReference>
<dbReference type="PROSITE" id="PS00154">
    <property type="entry name" value="ATPASE_E1_E2"/>
    <property type="match status" value="1"/>
</dbReference>
<evidence type="ECO:0000313" key="18">
    <source>
        <dbReference type="Proteomes" id="UP000515847"/>
    </source>
</evidence>
<comment type="catalytic activity">
    <reaction evidence="14">
        <text>Ca(2+)(in) + ATP + H2O = Ca(2+)(out) + ADP + phosphate + H(+)</text>
        <dbReference type="Rhea" id="RHEA:18105"/>
        <dbReference type="ChEBI" id="CHEBI:15377"/>
        <dbReference type="ChEBI" id="CHEBI:15378"/>
        <dbReference type="ChEBI" id="CHEBI:29108"/>
        <dbReference type="ChEBI" id="CHEBI:30616"/>
        <dbReference type="ChEBI" id="CHEBI:43474"/>
        <dbReference type="ChEBI" id="CHEBI:456216"/>
        <dbReference type="EC" id="7.2.2.10"/>
    </reaction>
</comment>
<protein>
    <recommendedName>
        <fullName evidence="3">P-type Ca(2+) transporter</fullName>
        <ecNumber evidence="3">7.2.2.10</ecNumber>
    </recommendedName>
</protein>
<dbReference type="Gene3D" id="1.20.1110.10">
    <property type="entry name" value="Calcium-transporting ATPase, transmembrane domain"/>
    <property type="match status" value="1"/>
</dbReference>
<dbReference type="FunFam" id="3.40.50.1000:FF:000001">
    <property type="entry name" value="Phospholipid-transporting ATPase IC"/>
    <property type="match status" value="1"/>
</dbReference>
<dbReference type="Pfam" id="PF13246">
    <property type="entry name" value="Cation_ATPase"/>
    <property type="match status" value="1"/>
</dbReference>
<keyword evidence="4" id="KW-1003">Cell membrane</keyword>
<dbReference type="KEGG" id="tfr:BR63_18010"/>
<keyword evidence="9" id="KW-0067">ATP-binding</keyword>
<dbReference type="InterPro" id="IPR001757">
    <property type="entry name" value="P_typ_ATPase"/>
</dbReference>
<evidence type="ECO:0000313" key="17">
    <source>
        <dbReference type="EMBL" id="QNB47987.1"/>
    </source>
</evidence>
<keyword evidence="5" id="KW-0106">Calcium</keyword>
<dbReference type="EC" id="7.2.2.10" evidence="3"/>
<dbReference type="Pfam" id="PF00690">
    <property type="entry name" value="Cation_ATPase_N"/>
    <property type="match status" value="1"/>
</dbReference>
<evidence type="ECO:0000259" key="16">
    <source>
        <dbReference type="SMART" id="SM00831"/>
    </source>
</evidence>
<evidence type="ECO:0000256" key="14">
    <source>
        <dbReference type="ARBA" id="ARBA00048694"/>
    </source>
</evidence>
<feature type="transmembrane region" description="Helical" evidence="15">
    <location>
        <begin position="84"/>
        <end position="102"/>
    </location>
</feature>
<dbReference type="GO" id="GO:0005524">
    <property type="term" value="F:ATP binding"/>
    <property type="evidence" value="ECO:0007669"/>
    <property type="project" value="UniProtKB-KW"/>
</dbReference>
<dbReference type="GO" id="GO:0046872">
    <property type="term" value="F:metal ion binding"/>
    <property type="evidence" value="ECO:0007669"/>
    <property type="project" value="UniProtKB-KW"/>
</dbReference>
<accession>A0A7G6E7D3</accession>
<keyword evidence="5" id="KW-0813">Transport</keyword>
<evidence type="ECO:0000256" key="13">
    <source>
        <dbReference type="ARBA" id="ARBA00023136"/>
    </source>
</evidence>
<evidence type="ECO:0000256" key="4">
    <source>
        <dbReference type="ARBA" id="ARBA00022475"/>
    </source>
</evidence>
<dbReference type="NCBIfam" id="TIGR01494">
    <property type="entry name" value="ATPase_P-type"/>
    <property type="match status" value="2"/>
</dbReference>
<dbReference type="InterPro" id="IPR059000">
    <property type="entry name" value="ATPase_P-type_domA"/>
</dbReference>
<dbReference type="SUPFAM" id="SSF56784">
    <property type="entry name" value="HAD-like"/>
    <property type="match status" value="1"/>
</dbReference>
<feature type="transmembrane region" description="Helical" evidence="15">
    <location>
        <begin position="698"/>
        <end position="719"/>
    </location>
</feature>
<reference evidence="17 18" key="1">
    <citation type="journal article" date="2019" name="Front. Microbiol.">
        <title>Thermoanaerosceptrum fracticalcis gen. nov. sp. nov., a Novel Fumarate-Fermenting Microorganism From a Deep Fractured Carbonate Aquifer of the US Great Basin.</title>
        <authorList>
            <person name="Hamilton-Brehm S.D."/>
            <person name="Stewart L.E."/>
            <person name="Zavarin M."/>
            <person name="Caldwell M."/>
            <person name="Lawson P.A."/>
            <person name="Onstott T.C."/>
            <person name="Grzymski J."/>
            <person name="Neveux I."/>
            <person name="Lollar B.S."/>
            <person name="Russell C.E."/>
            <person name="Moser D.P."/>
        </authorList>
    </citation>
    <scope>NUCLEOTIDE SEQUENCE [LARGE SCALE GENOMIC DNA]</scope>
    <source>
        <strain evidence="17 18">DRI-13</strain>
    </source>
</reference>
<gene>
    <name evidence="17" type="ORF">BR63_18010</name>
</gene>
<evidence type="ECO:0000256" key="3">
    <source>
        <dbReference type="ARBA" id="ARBA00012790"/>
    </source>
</evidence>
<evidence type="ECO:0000256" key="7">
    <source>
        <dbReference type="ARBA" id="ARBA00022723"/>
    </source>
</evidence>
<dbReference type="SMART" id="SM00831">
    <property type="entry name" value="Cation_ATPase_N"/>
    <property type="match status" value="1"/>
</dbReference>
<evidence type="ECO:0000256" key="10">
    <source>
        <dbReference type="ARBA" id="ARBA00022842"/>
    </source>
</evidence>
<comment type="similarity">
    <text evidence="2">Belongs to the cation transport ATPase (P-type) (TC 3.A.3) family. Type IIA subfamily.</text>
</comment>
<dbReference type="GO" id="GO:0005886">
    <property type="term" value="C:plasma membrane"/>
    <property type="evidence" value="ECO:0007669"/>
    <property type="project" value="UniProtKB-SubCell"/>
</dbReference>
<evidence type="ECO:0000256" key="5">
    <source>
        <dbReference type="ARBA" id="ARBA00022568"/>
    </source>
</evidence>
<evidence type="ECO:0000256" key="12">
    <source>
        <dbReference type="ARBA" id="ARBA00022989"/>
    </source>
</evidence>
<dbReference type="SUPFAM" id="SSF81660">
    <property type="entry name" value="Metal cation-transporting ATPase, ATP-binding domain N"/>
    <property type="match status" value="1"/>
</dbReference>
<keyword evidence="5" id="KW-0109">Calcium transport</keyword>
<evidence type="ECO:0000256" key="9">
    <source>
        <dbReference type="ARBA" id="ARBA00022840"/>
    </source>
</evidence>
<evidence type="ECO:0000256" key="8">
    <source>
        <dbReference type="ARBA" id="ARBA00022741"/>
    </source>
</evidence>
<dbReference type="InterPro" id="IPR023298">
    <property type="entry name" value="ATPase_P-typ_TM_dom_sf"/>
</dbReference>
<evidence type="ECO:0000256" key="6">
    <source>
        <dbReference type="ARBA" id="ARBA00022692"/>
    </source>
</evidence>
<dbReference type="SFLD" id="SFLDG00002">
    <property type="entry name" value="C1.7:_P-type_atpase_like"/>
    <property type="match status" value="1"/>
</dbReference>
<evidence type="ECO:0000256" key="1">
    <source>
        <dbReference type="ARBA" id="ARBA00004651"/>
    </source>
</evidence>
<dbReference type="Pfam" id="PF00689">
    <property type="entry name" value="Cation_ATPase_C"/>
    <property type="match status" value="1"/>
</dbReference>
<keyword evidence="7" id="KW-0479">Metal-binding</keyword>
<dbReference type="SUPFAM" id="SSF81653">
    <property type="entry name" value="Calcium ATPase, transduction domain A"/>
    <property type="match status" value="1"/>
</dbReference>
<keyword evidence="5" id="KW-0406">Ion transport</keyword>
<proteinExistence type="inferred from homology"/>
<keyword evidence="18" id="KW-1185">Reference proteome</keyword>
<dbReference type="EMBL" id="CP045798">
    <property type="protein sequence ID" value="QNB47987.1"/>
    <property type="molecule type" value="Genomic_DNA"/>
</dbReference>
<dbReference type="SFLD" id="SFLDF00027">
    <property type="entry name" value="p-type_atpase"/>
    <property type="match status" value="1"/>
</dbReference>
<dbReference type="FunFam" id="2.70.150.10:FF:000016">
    <property type="entry name" value="Calcium-transporting P-type ATPase putative"/>
    <property type="match status" value="1"/>
</dbReference>
<dbReference type="FunFam" id="3.40.50.1000:FF:000028">
    <property type="entry name" value="Calcium-transporting P-type ATPase, putative"/>
    <property type="match status" value="1"/>
</dbReference>
<dbReference type="InterPro" id="IPR008250">
    <property type="entry name" value="ATPase_P-typ_transduc_dom_A_sf"/>
</dbReference>
<dbReference type="Gene3D" id="3.40.1110.10">
    <property type="entry name" value="Calcium-transporting ATPase, cytoplasmic domain N"/>
    <property type="match status" value="1"/>
</dbReference>
<evidence type="ECO:0000256" key="11">
    <source>
        <dbReference type="ARBA" id="ARBA00022967"/>
    </source>
</evidence>
<dbReference type="PRINTS" id="PR00120">
    <property type="entry name" value="HATPASE"/>
</dbReference>
<dbReference type="SUPFAM" id="SSF81665">
    <property type="entry name" value="Calcium ATPase, transmembrane domain M"/>
    <property type="match status" value="1"/>
</dbReference>
<dbReference type="InterPro" id="IPR004014">
    <property type="entry name" value="ATPase_P-typ_cation-transptr_N"/>
</dbReference>
<dbReference type="InterPro" id="IPR044492">
    <property type="entry name" value="P_typ_ATPase_HD_dom"/>
</dbReference>
<dbReference type="InterPro" id="IPR006068">
    <property type="entry name" value="ATPase_P-typ_cation-transptr_C"/>
</dbReference>
<dbReference type="GO" id="GO:0140352">
    <property type="term" value="P:export from cell"/>
    <property type="evidence" value="ECO:0007669"/>
    <property type="project" value="UniProtKB-ARBA"/>
</dbReference>
<dbReference type="PANTHER" id="PTHR43294">
    <property type="entry name" value="SODIUM/POTASSIUM-TRANSPORTING ATPASE SUBUNIT ALPHA"/>
    <property type="match status" value="1"/>
</dbReference>
<dbReference type="Gene3D" id="2.70.150.10">
    <property type="entry name" value="Calcium-transporting ATPase, cytoplasmic transduction domain A"/>
    <property type="match status" value="1"/>
</dbReference>
<feature type="domain" description="Cation-transporting P-type ATPase N-terminal" evidence="16">
    <location>
        <begin position="5"/>
        <end position="79"/>
    </location>
</feature>
<feature type="transmembrane region" description="Helical" evidence="15">
    <location>
        <begin position="59"/>
        <end position="78"/>
    </location>
</feature>
<keyword evidence="10" id="KW-0460">Magnesium</keyword>
<keyword evidence="6 15" id="KW-0812">Transmembrane</keyword>
<keyword evidence="13 15" id="KW-0472">Membrane</keyword>
<keyword evidence="12 15" id="KW-1133">Transmembrane helix</keyword>
<dbReference type="GO" id="GO:0016887">
    <property type="term" value="F:ATP hydrolysis activity"/>
    <property type="evidence" value="ECO:0007669"/>
    <property type="project" value="InterPro"/>
</dbReference>
<feature type="transmembrane region" description="Helical" evidence="15">
    <location>
        <begin position="247"/>
        <end position="265"/>
    </location>
</feature>
<dbReference type="GO" id="GO:0005388">
    <property type="term" value="F:P-type calcium transporter activity"/>
    <property type="evidence" value="ECO:0007669"/>
    <property type="project" value="UniProtKB-EC"/>
</dbReference>
<dbReference type="AlphaFoldDB" id="A0A7G6E7D3"/>
<dbReference type="Pfam" id="PF00122">
    <property type="entry name" value="E1-E2_ATPase"/>
    <property type="match status" value="1"/>
</dbReference>
<dbReference type="Gene3D" id="3.40.50.1000">
    <property type="entry name" value="HAD superfamily/HAD-like"/>
    <property type="match status" value="1"/>
</dbReference>
<organism evidence="17 18">
    <name type="scientific">Thermanaerosceptrum fracticalcis</name>
    <dbReference type="NCBI Taxonomy" id="1712410"/>
    <lineage>
        <taxon>Bacteria</taxon>
        <taxon>Bacillati</taxon>
        <taxon>Bacillota</taxon>
        <taxon>Clostridia</taxon>
        <taxon>Eubacteriales</taxon>
        <taxon>Peptococcaceae</taxon>
        <taxon>Thermanaerosceptrum</taxon>
    </lineage>
</organism>
<evidence type="ECO:0000256" key="15">
    <source>
        <dbReference type="SAM" id="Phobius"/>
    </source>
</evidence>
<feature type="transmembrane region" description="Helical" evidence="15">
    <location>
        <begin position="277"/>
        <end position="302"/>
    </location>
</feature>
<dbReference type="InterPro" id="IPR023299">
    <property type="entry name" value="ATPase_P-typ_cyto_dom_N"/>
</dbReference>
<feature type="transmembrane region" description="Helical" evidence="15">
    <location>
        <begin position="871"/>
        <end position="891"/>
    </location>
</feature>
<dbReference type="SFLD" id="SFLDS00003">
    <property type="entry name" value="Haloacid_Dehalogenase"/>
    <property type="match status" value="1"/>
</dbReference>
<keyword evidence="8" id="KW-0547">Nucleotide-binding</keyword>
<dbReference type="InterPro" id="IPR018303">
    <property type="entry name" value="ATPase_P-typ_P_site"/>
</dbReference>
<comment type="subcellular location">
    <subcellularLocation>
        <location evidence="1">Cell membrane</location>
        <topology evidence="1">Multi-pass membrane protein</topology>
    </subcellularLocation>
</comment>
<feature type="transmembrane region" description="Helical" evidence="15">
    <location>
        <begin position="837"/>
        <end position="856"/>
    </location>
</feature>
<dbReference type="Proteomes" id="UP000515847">
    <property type="component" value="Chromosome"/>
</dbReference>
<keyword evidence="11" id="KW-1278">Translocase</keyword>